<feature type="transmembrane region" description="Helical" evidence="7">
    <location>
        <begin position="394"/>
        <end position="413"/>
    </location>
</feature>
<keyword evidence="4 7" id="KW-1133">Transmembrane helix</keyword>
<feature type="transmembrane region" description="Helical" evidence="7">
    <location>
        <begin position="102"/>
        <end position="125"/>
    </location>
</feature>
<dbReference type="OrthoDB" id="6057322at2"/>
<evidence type="ECO:0000256" key="4">
    <source>
        <dbReference type="ARBA" id="ARBA00022989"/>
    </source>
</evidence>
<accession>A0A1H6D7I1</accession>
<dbReference type="GO" id="GO:0022857">
    <property type="term" value="F:transmembrane transporter activity"/>
    <property type="evidence" value="ECO:0007669"/>
    <property type="project" value="InterPro"/>
</dbReference>
<evidence type="ECO:0000313" key="10">
    <source>
        <dbReference type="Proteomes" id="UP000236723"/>
    </source>
</evidence>
<protein>
    <submittedName>
        <fullName evidence="9">Sugar phosphate permease</fullName>
    </submittedName>
</protein>
<keyword evidence="10" id="KW-1185">Reference proteome</keyword>
<feature type="compositionally biased region" description="Basic and acidic residues" evidence="6">
    <location>
        <begin position="228"/>
        <end position="242"/>
    </location>
</feature>
<feature type="compositionally biased region" description="Basic and acidic residues" evidence="6">
    <location>
        <begin position="252"/>
        <end position="267"/>
    </location>
</feature>
<gene>
    <name evidence="9" type="ORF">SAMN04489712_11438</name>
</gene>
<feature type="transmembrane region" description="Helical" evidence="7">
    <location>
        <begin position="367"/>
        <end position="388"/>
    </location>
</feature>
<dbReference type="SUPFAM" id="SSF103473">
    <property type="entry name" value="MFS general substrate transporter"/>
    <property type="match status" value="1"/>
</dbReference>
<dbReference type="InterPro" id="IPR036259">
    <property type="entry name" value="MFS_trans_sf"/>
</dbReference>
<comment type="subcellular location">
    <subcellularLocation>
        <location evidence="1">Cell membrane</location>
        <topology evidence="1">Multi-pass membrane protein</topology>
    </subcellularLocation>
</comment>
<evidence type="ECO:0000256" key="7">
    <source>
        <dbReference type="SAM" id="Phobius"/>
    </source>
</evidence>
<feature type="transmembrane region" description="Helical" evidence="7">
    <location>
        <begin position="332"/>
        <end position="355"/>
    </location>
</feature>
<dbReference type="GO" id="GO:0005886">
    <property type="term" value="C:plasma membrane"/>
    <property type="evidence" value="ECO:0007669"/>
    <property type="project" value="UniProtKB-SubCell"/>
</dbReference>
<feature type="region of interest" description="Disordered" evidence="6">
    <location>
        <begin position="215"/>
        <end position="267"/>
    </location>
</feature>
<feature type="domain" description="Major facilitator superfamily (MFS) profile" evidence="8">
    <location>
        <begin position="36"/>
        <end position="492"/>
    </location>
</feature>
<dbReference type="EMBL" id="FNVO01000014">
    <property type="protein sequence ID" value="SEG81367.1"/>
    <property type="molecule type" value="Genomic_DNA"/>
</dbReference>
<evidence type="ECO:0000256" key="6">
    <source>
        <dbReference type="SAM" id="MobiDB-lite"/>
    </source>
</evidence>
<dbReference type="AlphaFoldDB" id="A0A1H6D7I1"/>
<evidence type="ECO:0000256" key="2">
    <source>
        <dbReference type="ARBA" id="ARBA00022448"/>
    </source>
</evidence>
<dbReference type="Proteomes" id="UP000236723">
    <property type="component" value="Unassembled WGS sequence"/>
</dbReference>
<evidence type="ECO:0000313" key="9">
    <source>
        <dbReference type="EMBL" id="SEG81367.1"/>
    </source>
</evidence>
<dbReference type="PROSITE" id="PS50850">
    <property type="entry name" value="MFS"/>
    <property type="match status" value="1"/>
</dbReference>
<dbReference type="Pfam" id="PF07690">
    <property type="entry name" value="MFS_1"/>
    <property type="match status" value="1"/>
</dbReference>
<name>A0A1H6D7I1_9ACTN</name>
<dbReference type="PANTHER" id="PTHR23505:SF79">
    <property type="entry name" value="PROTEIN SPINSTER"/>
    <property type="match status" value="1"/>
</dbReference>
<feature type="transmembrane region" description="Helical" evidence="7">
    <location>
        <begin position="160"/>
        <end position="180"/>
    </location>
</feature>
<proteinExistence type="predicted"/>
<feature type="transmembrane region" description="Helical" evidence="7">
    <location>
        <begin position="434"/>
        <end position="456"/>
    </location>
</feature>
<keyword evidence="3 7" id="KW-0812">Transmembrane</keyword>
<dbReference type="InterPro" id="IPR020846">
    <property type="entry name" value="MFS_dom"/>
</dbReference>
<reference evidence="10" key="1">
    <citation type="submission" date="2016-10" db="EMBL/GenBank/DDBJ databases">
        <authorList>
            <person name="Varghese N."/>
            <person name="Submissions S."/>
        </authorList>
    </citation>
    <scope>NUCLEOTIDE SEQUENCE [LARGE SCALE GENOMIC DNA]</scope>
    <source>
        <strain evidence="10">DSM 43163</strain>
    </source>
</reference>
<dbReference type="InterPro" id="IPR044770">
    <property type="entry name" value="MFS_spinster-like"/>
</dbReference>
<evidence type="ECO:0000259" key="8">
    <source>
        <dbReference type="PROSITE" id="PS50850"/>
    </source>
</evidence>
<feature type="transmembrane region" description="Helical" evidence="7">
    <location>
        <begin position="131"/>
        <end position="148"/>
    </location>
</feature>
<organism evidence="9 10">
    <name type="scientific">Thermomonospora echinospora</name>
    <dbReference type="NCBI Taxonomy" id="1992"/>
    <lineage>
        <taxon>Bacteria</taxon>
        <taxon>Bacillati</taxon>
        <taxon>Actinomycetota</taxon>
        <taxon>Actinomycetes</taxon>
        <taxon>Streptosporangiales</taxon>
        <taxon>Thermomonosporaceae</taxon>
        <taxon>Thermomonospora</taxon>
    </lineage>
</organism>
<feature type="transmembrane region" description="Helical" evidence="7">
    <location>
        <begin position="291"/>
        <end position="312"/>
    </location>
</feature>
<dbReference type="InterPro" id="IPR011701">
    <property type="entry name" value="MFS"/>
</dbReference>
<dbReference type="Gene3D" id="1.20.1250.20">
    <property type="entry name" value="MFS general substrate transporter like domains"/>
    <property type="match status" value="1"/>
</dbReference>
<dbReference type="PANTHER" id="PTHR23505">
    <property type="entry name" value="SPINSTER"/>
    <property type="match status" value="1"/>
</dbReference>
<dbReference type="RefSeq" id="WP_103941324.1">
    <property type="nucleotide sequence ID" value="NZ_FNVO01000014.1"/>
</dbReference>
<keyword evidence="5 7" id="KW-0472">Membrane</keyword>
<keyword evidence="2" id="KW-0813">Transport</keyword>
<evidence type="ECO:0000256" key="3">
    <source>
        <dbReference type="ARBA" id="ARBA00022692"/>
    </source>
</evidence>
<evidence type="ECO:0000256" key="5">
    <source>
        <dbReference type="ARBA" id="ARBA00023136"/>
    </source>
</evidence>
<sequence>MTAPLRHRWAGLVAQAGGQARQRLLAVVGGPARFQVITILSCVLALDAADKGTIGAVGPELKSNLGIDNTQLGSLTAVSSGVGAVAAVPVGVLTDRVNRTRLLAVSIIAWGAAMAAGGLAGSFTWLLLSRLALGAVTATAGPTLASLIGDYFPPGERGRIYGFILSGEMLGAGFGLLVGGNLSQLLSWRAAFGFLALLGLCLVYVIRRWLPEPARGGQSHLRPGQTDLKPRPDEWARGRPEGEGDDAGDDVAAQREDPARSAVEEHGVRPRPDLVLRRDPARMSMWAAMRYVLRIPTNVILIVASALGYFFFAGLRTFGVVFVSRHYGLGYGAISGLVVLIGVGALVGVLTGGRVADGLIRRGHPSARVLVPAVTYLLAAGLFVPGLATTSVAVAVPLFALAAASLTAANPPLDAARLDIVHSRLWGRAESIRTFLRMGAEALAPVTFGFVADLFGPGGKGGARGLEYAFLIMLVPLVANSVILLRGLRTYPRDVATAAESERVAR</sequence>
<feature type="transmembrane region" description="Helical" evidence="7">
    <location>
        <begin position="468"/>
        <end position="485"/>
    </location>
</feature>
<feature type="transmembrane region" description="Helical" evidence="7">
    <location>
        <begin position="186"/>
        <end position="206"/>
    </location>
</feature>
<evidence type="ECO:0000256" key="1">
    <source>
        <dbReference type="ARBA" id="ARBA00004651"/>
    </source>
</evidence>